<feature type="transmembrane region" description="Helical" evidence="2">
    <location>
        <begin position="102"/>
        <end position="119"/>
    </location>
</feature>
<dbReference type="RefSeq" id="WP_376807075.1">
    <property type="nucleotide sequence ID" value="NZ_JBHTAC010000014.1"/>
</dbReference>
<evidence type="ECO:0000256" key="2">
    <source>
        <dbReference type="SAM" id="Phobius"/>
    </source>
</evidence>
<keyword evidence="2" id="KW-0472">Membrane</keyword>
<sequence length="258" mass="26678">MSSTAVPAAPAIDELLADLALQTRRLRIAAWVAGGVGLPAAAVVAGLPDNVWIGQLLSGAVILATALGHHLAVRPLWRLRRAPVLAPLSPAGFVTAASPRSLAAPAYLLAIAGYAWGVGAHGAEFGALLLAVLMGLRPARVVLTPGAVLVRRFRTRRVPWAQLSGVRVTSSGLADELSLAVDVPGRGLGTVRAPLHPLDVDPAFLVHLLRHYAAVPEDRTAIGAPAELARRRRDYLAAPGPAVDPVTDPGLEPAAAVP</sequence>
<feature type="transmembrane region" description="Helical" evidence="2">
    <location>
        <begin position="28"/>
        <end position="47"/>
    </location>
</feature>
<feature type="transmembrane region" description="Helical" evidence="2">
    <location>
        <begin position="53"/>
        <end position="73"/>
    </location>
</feature>
<feature type="region of interest" description="Disordered" evidence="1">
    <location>
        <begin position="239"/>
        <end position="258"/>
    </location>
</feature>
<dbReference type="Proteomes" id="UP001596392">
    <property type="component" value="Unassembled WGS sequence"/>
</dbReference>
<keyword evidence="2" id="KW-1133">Transmembrane helix</keyword>
<keyword evidence="2" id="KW-0812">Transmembrane</keyword>
<evidence type="ECO:0000313" key="4">
    <source>
        <dbReference type="Proteomes" id="UP001596392"/>
    </source>
</evidence>
<gene>
    <name evidence="3" type="ORF">ACFQO7_16055</name>
</gene>
<evidence type="ECO:0000313" key="3">
    <source>
        <dbReference type="EMBL" id="MFC7243984.1"/>
    </source>
</evidence>
<comment type="caution">
    <text evidence="3">The sequence shown here is derived from an EMBL/GenBank/DDBJ whole genome shotgun (WGS) entry which is preliminary data.</text>
</comment>
<dbReference type="EMBL" id="JBHTAC010000014">
    <property type="protein sequence ID" value="MFC7243984.1"/>
    <property type="molecule type" value="Genomic_DNA"/>
</dbReference>
<accession>A0ABW2GY98</accession>
<keyword evidence="4" id="KW-1185">Reference proteome</keyword>
<organism evidence="3 4">
    <name type="scientific">Catellatospora aurea</name>
    <dbReference type="NCBI Taxonomy" id="1337874"/>
    <lineage>
        <taxon>Bacteria</taxon>
        <taxon>Bacillati</taxon>
        <taxon>Actinomycetota</taxon>
        <taxon>Actinomycetes</taxon>
        <taxon>Micromonosporales</taxon>
        <taxon>Micromonosporaceae</taxon>
        <taxon>Catellatospora</taxon>
    </lineage>
</organism>
<reference evidence="4" key="1">
    <citation type="journal article" date="2019" name="Int. J. Syst. Evol. Microbiol.">
        <title>The Global Catalogue of Microorganisms (GCM) 10K type strain sequencing project: providing services to taxonomists for standard genome sequencing and annotation.</title>
        <authorList>
            <consortium name="The Broad Institute Genomics Platform"/>
            <consortium name="The Broad Institute Genome Sequencing Center for Infectious Disease"/>
            <person name="Wu L."/>
            <person name="Ma J."/>
        </authorList>
    </citation>
    <scope>NUCLEOTIDE SEQUENCE [LARGE SCALE GENOMIC DNA]</scope>
    <source>
        <strain evidence="4">CGMCC 1.9106</strain>
    </source>
</reference>
<name>A0ABW2GY98_9ACTN</name>
<protein>
    <recommendedName>
        <fullName evidence="5">PH (Pleckstrin Homology) domain-containing protein</fullName>
    </recommendedName>
</protein>
<feature type="transmembrane region" description="Helical" evidence="2">
    <location>
        <begin position="125"/>
        <end position="150"/>
    </location>
</feature>
<proteinExistence type="predicted"/>
<evidence type="ECO:0008006" key="5">
    <source>
        <dbReference type="Google" id="ProtNLM"/>
    </source>
</evidence>
<evidence type="ECO:0000256" key="1">
    <source>
        <dbReference type="SAM" id="MobiDB-lite"/>
    </source>
</evidence>